<evidence type="ECO:0000256" key="1">
    <source>
        <dbReference type="SAM" id="MobiDB-lite"/>
    </source>
</evidence>
<sequence>RKLKLSHTPQRKSTPIWHGLARAVARAVKRRAAAAQGASLYEEEEILLALIAGKDYNDDSKCKKKLEEYCKEFENLDKEKIHKKLKSFCENGKSEEKCTKLKNKVKEKCTTFKTNLQTAAVKGISDLTDKDCKENEQQCLFLEGACPIELKDNCNALRNKCYQKKRDKVAKEVLLRALRSDLNESKICEKKLKEVCPVLGRESDELTNSCLNQEETCKDLVAEGKKKCNTLKTDVQGALNGKNKLQEKCLSLLEQCYFYIGNCENNDIIKCIELGEKCQEQNIVYIPPGPDFDPTKPEPTVAEDIELEEFYKKVEEDGVFIGKNHLRDATALLALLVGKDSDMEKKCKQILGKKCKSPKEHEALNDLCNDKGNTNAIGTEKCEKLKEDIKKTCDVLTLKLINNRLFDPTKGSNEIVGWEGLPTFLSNEECAKLESYCFYFEKNCPSGENACKNIRATCYKRGLDARANKVLQKNMRGLLRGSNKDWLKKFQQELVKVCEKLKKENKGSFSNDELFVLCVQPAKAARLLTHDHQMRTVFLRKQLDQKRDFPTDKDCKELGRKCQDLGKDSNQIQWPCHTLKQQCDRLGTTEILKQILLDEHKDTLKTHENCTKYLKRKCHKWSRRGDDRFSFVCVFQNATCKLMVDDVKDRCEVFEKNMQASDINDSLEKNKIKTESASNICPSWHPYCDRFLPNCPDLDKGKTFCQNLKKYCEPFYRRKVLEDALKVELRGNLSKNKCEPALKGYCTILENVNNASISSLCKNNTKNKTEKDDENVRKKLCLKLVEEVEQQCKVLPAELKHEEKDLKDDFETYEGLKEKAKKAMNKSSLILSLVKKNQSNTSKNNSKNKDKDAVSNEKDTTKYVKILRREVKNVPVTELEAKAFDLTAEVFGRYVDLKERCEKLASDCGIKDDCDDLKDVCEKIEKTCRDLKPLEVKSHEIVTESTTTTTTTTTTVTDPKATGECKSLQTTDTWVTQTSTHTSTSTITSTITSKITLTSTRRCKPTKCTTGDDAEDVKPNEGLKMSGWSVMRGVILAMMISIMI</sequence>
<dbReference type="GeneID" id="28942232"/>
<reference evidence="4" key="1">
    <citation type="journal article" date="2016" name="Nat. Commun.">
        <title>Genome analysis of three Pneumocystis species reveals adaptation mechanisms to life exclusively in mammalian hosts.</title>
        <authorList>
            <person name="Ma L."/>
            <person name="Chen Z."/>
            <person name="Huang D.W."/>
            <person name="Kutty G."/>
            <person name="Ishihara M."/>
            <person name="Wang H."/>
            <person name="Abouelleil A."/>
            <person name="Bishop L."/>
            <person name="Davey E."/>
            <person name="Deng R."/>
            <person name="Deng X."/>
            <person name="Fan L."/>
            <person name="Fantoni G."/>
            <person name="Fitzgerald M."/>
            <person name="Gogineni E."/>
            <person name="Goldberg J.M."/>
            <person name="Handley G."/>
            <person name="Hu X."/>
            <person name="Huber C."/>
            <person name="Jiao X."/>
            <person name="Jones K."/>
            <person name="Levin J.Z."/>
            <person name="Liu Y."/>
            <person name="Macdonald P."/>
            <person name="Melnikov A."/>
            <person name="Raley C."/>
            <person name="Sassi M."/>
            <person name="Sherman B.T."/>
            <person name="Song X."/>
            <person name="Sykes S."/>
            <person name="Tran B."/>
            <person name="Walsh L."/>
            <person name="Xia Y."/>
            <person name="Yang J."/>
            <person name="Young S."/>
            <person name="Zeng Q."/>
            <person name="Zheng X."/>
            <person name="Stephens R."/>
            <person name="Nusbaum C."/>
            <person name="Birren B.W."/>
            <person name="Azadi P."/>
            <person name="Lempicki R.A."/>
            <person name="Cuomo C.A."/>
            <person name="Kovacs J.A."/>
        </authorList>
    </citation>
    <scope>NUCLEOTIDE SEQUENCE [LARGE SCALE GENOMIC DNA]</scope>
    <source>
        <strain evidence="4">RU7</strain>
    </source>
</reference>
<comment type="caution">
    <text evidence="3">The sequence shown here is derived from an EMBL/GenBank/DDBJ whole genome shotgun (WGS) entry which is preliminary data.</text>
</comment>
<gene>
    <name evidence="3" type="ORF">T551_03714</name>
</gene>
<dbReference type="RefSeq" id="XP_018227811.1">
    <property type="nucleotide sequence ID" value="XM_018375977.1"/>
</dbReference>
<dbReference type="STRING" id="1408657.A0A0W4ZB85"/>
<feature type="compositionally biased region" description="Low complexity" evidence="1">
    <location>
        <begin position="835"/>
        <end position="845"/>
    </location>
</feature>
<feature type="region of interest" description="Disordered" evidence="1">
    <location>
        <begin position="835"/>
        <end position="856"/>
    </location>
</feature>
<feature type="domain" description="Major surface glycoprotein 2 C-terminal" evidence="2">
    <location>
        <begin position="863"/>
        <end position="892"/>
    </location>
</feature>
<evidence type="ECO:0000313" key="4">
    <source>
        <dbReference type="Proteomes" id="UP000053447"/>
    </source>
</evidence>
<feature type="compositionally biased region" description="Basic and acidic residues" evidence="1">
    <location>
        <begin position="847"/>
        <end position="856"/>
    </location>
</feature>
<dbReference type="Proteomes" id="UP000053447">
    <property type="component" value="Unassembled WGS sequence"/>
</dbReference>
<dbReference type="InterPro" id="IPR021041">
    <property type="entry name" value="Maj_surf_glycoprot_2_C"/>
</dbReference>
<dbReference type="Pfam" id="PF02349">
    <property type="entry name" value="MSG"/>
    <property type="match status" value="4"/>
</dbReference>
<proteinExistence type="predicted"/>
<dbReference type="InterPro" id="IPR003330">
    <property type="entry name" value="MSG"/>
</dbReference>
<dbReference type="OrthoDB" id="10257471at2759"/>
<feature type="non-terminal residue" evidence="3">
    <location>
        <position position="1"/>
    </location>
</feature>
<dbReference type="Pfam" id="PF12373">
    <property type="entry name" value="Msg2_C"/>
    <property type="match status" value="1"/>
</dbReference>
<name>A0A0W4ZB85_PNEJ7</name>
<accession>A0A0W4ZB85</accession>
<dbReference type="AlphaFoldDB" id="A0A0W4ZB85"/>
<evidence type="ECO:0000313" key="3">
    <source>
        <dbReference type="EMBL" id="KTW25509.1"/>
    </source>
</evidence>
<organism evidence="3 4">
    <name type="scientific">Pneumocystis jirovecii (strain RU7)</name>
    <name type="common">Human pneumocystis pneumonia agent</name>
    <dbReference type="NCBI Taxonomy" id="1408657"/>
    <lineage>
        <taxon>Eukaryota</taxon>
        <taxon>Fungi</taxon>
        <taxon>Dikarya</taxon>
        <taxon>Ascomycota</taxon>
        <taxon>Taphrinomycotina</taxon>
        <taxon>Pneumocystomycetes</taxon>
        <taxon>Pneumocystaceae</taxon>
        <taxon>Pneumocystis</taxon>
    </lineage>
</organism>
<dbReference type="VEuPathDB" id="FungiDB:T551_03714"/>
<keyword evidence="4" id="KW-1185">Reference proteome</keyword>
<evidence type="ECO:0000259" key="2">
    <source>
        <dbReference type="Pfam" id="PF12373"/>
    </source>
</evidence>
<dbReference type="EMBL" id="LFWA01000039">
    <property type="protein sequence ID" value="KTW25509.1"/>
    <property type="molecule type" value="Genomic_DNA"/>
</dbReference>
<protein>
    <recommendedName>
        <fullName evidence="2">Major surface glycoprotein 2 C-terminal domain-containing protein</fullName>
    </recommendedName>
</protein>